<dbReference type="Pfam" id="PF00534">
    <property type="entry name" value="Glycos_transf_1"/>
    <property type="match status" value="1"/>
</dbReference>
<proteinExistence type="predicted"/>
<dbReference type="InterPro" id="IPR001296">
    <property type="entry name" value="Glyco_trans_1"/>
</dbReference>
<dbReference type="PANTHER" id="PTHR45947">
    <property type="entry name" value="SULFOQUINOVOSYL TRANSFERASE SQD2"/>
    <property type="match status" value="1"/>
</dbReference>
<accession>A0A2M7QAQ2</accession>
<feature type="domain" description="Glycosyl transferase family 1" evidence="1">
    <location>
        <begin position="199"/>
        <end position="352"/>
    </location>
</feature>
<dbReference type="InterPro" id="IPR028098">
    <property type="entry name" value="Glyco_trans_4-like_N"/>
</dbReference>
<dbReference type="CDD" id="cd03801">
    <property type="entry name" value="GT4_PimA-like"/>
    <property type="match status" value="1"/>
</dbReference>
<evidence type="ECO:0000259" key="1">
    <source>
        <dbReference type="Pfam" id="PF00534"/>
    </source>
</evidence>
<dbReference type="GO" id="GO:0016758">
    <property type="term" value="F:hexosyltransferase activity"/>
    <property type="evidence" value="ECO:0007669"/>
    <property type="project" value="TreeGrafter"/>
</dbReference>
<gene>
    <name evidence="3" type="ORF">COY93_02980</name>
</gene>
<name>A0A2M7QAQ2_9BACT</name>
<dbReference type="Proteomes" id="UP000230973">
    <property type="component" value="Unassembled WGS sequence"/>
</dbReference>
<dbReference type="AlphaFoldDB" id="A0A2M7QAQ2"/>
<protein>
    <submittedName>
        <fullName evidence="3">Glycosyl transferase family 1</fullName>
    </submittedName>
</protein>
<evidence type="ECO:0000313" key="3">
    <source>
        <dbReference type="EMBL" id="PIY62460.1"/>
    </source>
</evidence>
<keyword evidence="3" id="KW-0808">Transferase</keyword>
<dbReference type="Gene3D" id="3.40.50.2000">
    <property type="entry name" value="Glycogen Phosphorylase B"/>
    <property type="match status" value="2"/>
</dbReference>
<dbReference type="InterPro" id="IPR050194">
    <property type="entry name" value="Glycosyltransferase_grp1"/>
</dbReference>
<evidence type="ECO:0000259" key="2">
    <source>
        <dbReference type="Pfam" id="PF13439"/>
    </source>
</evidence>
<organism evidence="3 4">
    <name type="scientific">Candidatus Uhrbacteria bacterium CG_4_10_14_0_8_um_filter_58_22</name>
    <dbReference type="NCBI Taxonomy" id="1975029"/>
    <lineage>
        <taxon>Bacteria</taxon>
        <taxon>Candidatus Uhriibacteriota</taxon>
    </lineage>
</organism>
<comment type="caution">
    <text evidence="3">The sequence shown here is derived from an EMBL/GenBank/DDBJ whole genome shotgun (WGS) entry which is preliminary data.</text>
</comment>
<feature type="domain" description="Glycosyltransferase subfamily 4-like N-terminal" evidence="2">
    <location>
        <begin position="26"/>
        <end position="181"/>
    </location>
</feature>
<reference evidence="4" key="1">
    <citation type="submission" date="2017-09" db="EMBL/GenBank/DDBJ databases">
        <title>Depth-based differentiation of microbial function through sediment-hosted aquifers and enrichment of novel symbionts in the deep terrestrial subsurface.</title>
        <authorList>
            <person name="Probst A.J."/>
            <person name="Ladd B."/>
            <person name="Jarett J.K."/>
            <person name="Geller-Mcgrath D.E."/>
            <person name="Sieber C.M.K."/>
            <person name="Emerson J.B."/>
            <person name="Anantharaman K."/>
            <person name="Thomas B.C."/>
            <person name="Malmstrom R."/>
            <person name="Stieglmeier M."/>
            <person name="Klingl A."/>
            <person name="Woyke T."/>
            <person name="Ryan C.M."/>
            <person name="Banfield J.F."/>
        </authorList>
    </citation>
    <scope>NUCLEOTIDE SEQUENCE [LARGE SCALE GENOMIC DNA]</scope>
</reference>
<dbReference type="PANTHER" id="PTHR45947:SF3">
    <property type="entry name" value="SULFOQUINOVOSYL TRANSFERASE SQD2"/>
    <property type="match status" value="1"/>
</dbReference>
<dbReference type="EMBL" id="PFLC01000039">
    <property type="protein sequence ID" value="PIY62460.1"/>
    <property type="molecule type" value="Genomic_DNA"/>
</dbReference>
<dbReference type="SUPFAM" id="SSF53756">
    <property type="entry name" value="UDP-Glycosyltransferase/glycogen phosphorylase"/>
    <property type="match status" value="1"/>
</dbReference>
<sequence>MRDLTSRKLRIAMIGARYVPIRQGSGGIERHIEELSARLSQCGHDVTVFVRGPVVSRHRSFRLRPVWSLPTKHLDALTRTLSATLLSISGRFDVIHYHGVGPATLAWLPRLLSRRTKVVVTFHSIDRQHQKWGLFARLYLRLGEWAAVKFPHRTIVVSRSLQKYCDQTYRAETSYIPNGVEVIEKYPGNDRLAKWGLKPDGYLLMVTRFVRQKGIHYLIEAFARLQTDLLLVIVGGGGSDRDYEDYLKYKASSDSSIIFTGFQIGETLKQLFSNAYLYVHPSESEGLCTTILEAMAHGRCVLTSDIPENREPLDGSGVTFANADVDDLTDKLRSLVNHPEVVRKRGERAAEWVASEYSWDRLARMTERFYFDLAASSK</sequence>
<dbReference type="Pfam" id="PF13439">
    <property type="entry name" value="Glyco_transf_4"/>
    <property type="match status" value="1"/>
</dbReference>
<evidence type="ECO:0000313" key="4">
    <source>
        <dbReference type="Proteomes" id="UP000230973"/>
    </source>
</evidence>